<dbReference type="AlphaFoldDB" id="A0A922L3P9"/>
<accession>A0A922L3P9</accession>
<gene>
    <name evidence="1" type="ORF">DERF_006605</name>
</gene>
<organism evidence="1 2">
    <name type="scientific">Dermatophagoides farinae</name>
    <name type="common">American house dust mite</name>
    <dbReference type="NCBI Taxonomy" id="6954"/>
    <lineage>
        <taxon>Eukaryota</taxon>
        <taxon>Metazoa</taxon>
        <taxon>Ecdysozoa</taxon>
        <taxon>Arthropoda</taxon>
        <taxon>Chelicerata</taxon>
        <taxon>Arachnida</taxon>
        <taxon>Acari</taxon>
        <taxon>Acariformes</taxon>
        <taxon>Sarcoptiformes</taxon>
        <taxon>Astigmata</taxon>
        <taxon>Psoroptidia</taxon>
        <taxon>Analgoidea</taxon>
        <taxon>Pyroglyphidae</taxon>
        <taxon>Dermatophagoidinae</taxon>
        <taxon>Dermatophagoides</taxon>
    </lineage>
</organism>
<evidence type="ECO:0000313" key="1">
    <source>
        <dbReference type="EMBL" id="KAH9515830.1"/>
    </source>
</evidence>
<reference evidence="1" key="1">
    <citation type="submission" date="2013-05" db="EMBL/GenBank/DDBJ databases">
        <authorList>
            <person name="Yim A.K.Y."/>
            <person name="Chan T.F."/>
            <person name="Ji K.M."/>
            <person name="Liu X.Y."/>
            <person name="Zhou J.W."/>
            <person name="Li R.Q."/>
            <person name="Yang K.Y."/>
            <person name="Li J."/>
            <person name="Li M."/>
            <person name="Law P.T.W."/>
            <person name="Wu Y.L."/>
            <person name="Cai Z.L."/>
            <person name="Qin H."/>
            <person name="Bao Y."/>
            <person name="Leung R.K.K."/>
            <person name="Ng P.K.S."/>
            <person name="Zou J."/>
            <person name="Zhong X.J."/>
            <person name="Ran P.X."/>
            <person name="Zhong N.S."/>
            <person name="Liu Z.G."/>
            <person name="Tsui S.K.W."/>
        </authorList>
    </citation>
    <scope>NUCLEOTIDE SEQUENCE</scope>
    <source>
        <strain evidence="1">Derf</strain>
        <tissue evidence="1">Whole organism</tissue>
    </source>
</reference>
<proteinExistence type="predicted"/>
<protein>
    <submittedName>
        <fullName evidence="1">Uncharacterized protein</fullName>
    </submittedName>
</protein>
<sequence length="100" mass="11656">MNSELKKNPHKCYPESIRRLEIEKISFNSRDTITILILPEDILYSIEQIHFPNSIQCECKTIIAYKLLNVMINPAMAIYDNHRKDIGIPKIINNDQEQDG</sequence>
<reference evidence="1" key="2">
    <citation type="journal article" date="2022" name="Res Sq">
        <title>Comparative Genomics Reveals Insights into the Divergent Evolution of Astigmatic Mites and Household Pest Adaptations.</title>
        <authorList>
            <person name="Xiong Q."/>
            <person name="Wan A.T.-Y."/>
            <person name="Liu X.-Y."/>
            <person name="Fung C.S.-H."/>
            <person name="Xiao X."/>
            <person name="Malainual N."/>
            <person name="Hou J."/>
            <person name="Wang L."/>
            <person name="Wang M."/>
            <person name="Yang K."/>
            <person name="Cui Y."/>
            <person name="Leung E."/>
            <person name="Nong W."/>
            <person name="Shin S.-K."/>
            <person name="Au S."/>
            <person name="Jeong K.Y."/>
            <person name="Chew F.T."/>
            <person name="Hui J."/>
            <person name="Leung T.F."/>
            <person name="Tungtrongchitr A."/>
            <person name="Zhong N."/>
            <person name="Liu Z."/>
            <person name="Tsui S."/>
        </authorList>
    </citation>
    <scope>NUCLEOTIDE SEQUENCE</scope>
    <source>
        <strain evidence="1">Derf</strain>
        <tissue evidence="1">Whole organism</tissue>
    </source>
</reference>
<dbReference type="Proteomes" id="UP000790347">
    <property type="component" value="Unassembled WGS sequence"/>
</dbReference>
<keyword evidence="2" id="KW-1185">Reference proteome</keyword>
<name>A0A922L3P9_DERFA</name>
<comment type="caution">
    <text evidence="1">The sequence shown here is derived from an EMBL/GenBank/DDBJ whole genome shotgun (WGS) entry which is preliminary data.</text>
</comment>
<evidence type="ECO:0000313" key="2">
    <source>
        <dbReference type="Proteomes" id="UP000790347"/>
    </source>
</evidence>
<dbReference type="EMBL" id="ASGP02000003">
    <property type="protein sequence ID" value="KAH9515830.1"/>
    <property type="molecule type" value="Genomic_DNA"/>
</dbReference>